<name>A0ABV4U278_9BACT</name>
<accession>A0ABV4U278</accession>
<evidence type="ECO:0000313" key="1">
    <source>
        <dbReference type="EMBL" id="MFA9476952.1"/>
    </source>
</evidence>
<proteinExistence type="predicted"/>
<keyword evidence="2" id="KW-1185">Reference proteome</keyword>
<dbReference type="RefSeq" id="WP_425343877.1">
    <property type="nucleotide sequence ID" value="NZ_JBGUBD010000001.1"/>
</dbReference>
<sequence length="84" mass="9515">MSESSPPTGPSLPADRHELATLRVLLSLPPEVLQGFAPQQPPEHVDRYLRQASKAELDWLLVDVLHQLRLRNVNRHQHNGRAGR</sequence>
<dbReference type="EMBL" id="JBGUBD010000001">
    <property type="protein sequence ID" value="MFA9476952.1"/>
    <property type="molecule type" value="Genomic_DNA"/>
</dbReference>
<reference evidence="1 2" key="1">
    <citation type="submission" date="2024-08" db="EMBL/GenBank/DDBJ databases">
        <title>Whole-genome sequencing of halo(alkali)philic microorganisms from hypersaline lakes.</title>
        <authorList>
            <person name="Sorokin D.Y."/>
            <person name="Merkel A.Y."/>
            <person name="Messina E."/>
            <person name="Yakimov M."/>
        </authorList>
    </citation>
    <scope>NUCLEOTIDE SEQUENCE [LARGE SCALE GENOMIC DNA]</scope>
    <source>
        <strain evidence="1 2">AB-hyl4</strain>
    </source>
</reference>
<dbReference type="Proteomes" id="UP001575105">
    <property type="component" value="Unassembled WGS sequence"/>
</dbReference>
<gene>
    <name evidence="1" type="ORF">ACERK3_01470</name>
</gene>
<organism evidence="1 2">
    <name type="scientific">Natronomicrosphaera hydrolytica</name>
    <dbReference type="NCBI Taxonomy" id="3242702"/>
    <lineage>
        <taxon>Bacteria</taxon>
        <taxon>Pseudomonadati</taxon>
        <taxon>Planctomycetota</taxon>
        <taxon>Phycisphaerae</taxon>
        <taxon>Phycisphaerales</taxon>
        <taxon>Phycisphaeraceae</taxon>
        <taxon>Natronomicrosphaera</taxon>
    </lineage>
</organism>
<comment type="caution">
    <text evidence="1">The sequence shown here is derived from an EMBL/GenBank/DDBJ whole genome shotgun (WGS) entry which is preliminary data.</text>
</comment>
<protein>
    <submittedName>
        <fullName evidence="1">Uncharacterized protein</fullName>
    </submittedName>
</protein>
<evidence type="ECO:0000313" key="2">
    <source>
        <dbReference type="Proteomes" id="UP001575105"/>
    </source>
</evidence>